<reference evidence="2" key="1">
    <citation type="journal article" date="2014" name="Front. Microbiol.">
        <title>High frequency of phylogenetically diverse reductive dehalogenase-homologous genes in deep subseafloor sedimentary metagenomes.</title>
        <authorList>
            <person name="Kawai M."/>
            <person name="Futagami T."/>
            <person name="Toyoda A."/>
            <person name="Takaki Y."/>
            <person name="Nishi S."/>
            <person name="Hori S."/>
            <person name="Arai W."/>
            <person name="Tsubouchi T."/>
            <person name="Morono Y."/>
            <person name="Uchiyama I."/>
            <person name="Ito T."/>
            <person name="Fujiyama A."/>
            <person name="Inagaki F."/>
            <person name="Takami H."/>
        </authorList>
    </citation>
    <scope>NUCLEOTIDE SEQUENCE</scope>
    <source>
        <strain evidence="2">Expedition CK06-06</strain>
    </source>
</reference>
<proteinExistence type="predicted"/>
<dbReference type="Gene3D" id="3.30.1230.10">
    <property type="entry name" value="YlxR-like"/>
    <property type="match status" value="1"/>
</dbReference>
<feature type="domain" description="YlxR" evidence="1">
    <location>
        <begin position="2"/>
        <end position="56"/>
    </location>
</feature>
<evidence type="ECO:0000259" key="1">
    <source>
        <dbReference type="Pfam" id="PF04296"/>
    </source>
</evidence>
<dbReference type="SUPFAM" id="SSF64376">
    <property type="entry name" value="YlxR-like"/>
    <property type="match status" value="1"/>
</dbReference>
<name>X1MC60_9ZZZZ</name>
<organism evidence="2">
    <name type="scientific">marine sediment metagenome</name>
    <dbReference type="NCBI Taxonomy" id="412755"/>
    <lineage>
        <taxon>unclassified sequences</taxon>
        <taxon>metagenomes</taxon>
        <taxon>ecological metagenomes</taxon>
    </lineage>
</organism>
<dbReference type="InterPro" id="IPR007393">
    <property type="entry name" value="YlxR_dom"/>
</dbReference>
<dbReference type="InterPro" id="IPR035931">
    <property type="entry name" value="YlxR-like_sf"/>
</dbReference>
<evidence type="ECO:0000313" key="2">
    <source>
        <dbReference type="EMBL" id="GAI15676.1"/>
    </source>
</evidence>
<sequence length="73" mass="8028">MVRISEGSVEVDTGGRKAGRGAYLCQAPECWEVGLKGGRLEYALRTTLTQDNREQLITYGKNILKELISGRGN</sequence>
<dbReference type="EMBL" id="BARV01004127">
    <property type="protein sequence ID" value="GAI15676.1"/>
    <property type="molecule type" value="Genomic_DNA"/>
</dbReference>
<dbReference type="AlphaFoldDB" id="X1MC60"/>
<comment type="caution">
    <text evidence="2">The sequence shown here is derived from an EMBL/GenBank/DDBJ whole genome shotgun (WGS) entry which is preliminary data.</text>
</comment>
<gene>
    <name evidence="2" type="ORF">S06H3_09385</name>
</gene>
<accession>X1MC60</accession>
<protein>
    <recommendedName>
        <fullName evidence="1">YlxR domain-containing protein</fullName>
    </recommendedName>
</protein>
<dbReference type="Pfam" id="PF04296">
    <property type="entry name" value="YlxR"/>
    <property type="match status" value="1"/>
</dbReference>